<gene>
    <name evidence="4" type="ORF">RHGRI_018093</name>
</gene>
<reference evidence="4 5" key="1">
    <citation type="submission" date="2020-08" db="EMBL/GenBank/DDBJ databases">
        <title>Plant Genome Project.</title>
        <authorList>
            <person name="Zhang R.-G."/>
        </authorList>
    </citation>
    <scope>NUCLEOTIDE SEQUENCE [LARGE SCALE GENOMIC DNA]</scope>
    <source>
        <strain evidence="4">WSP0</strain>
        <tissue evidence="4">Leaf</tissue>
    </source>
</reference>
<dbReference type="InterPro" id="IPR011009">
    <property type="entry name" value="Kinase-like_dom_sf"/>
</dbReference>
<feature type="transmembrane region" description="Helical" evidence="2">
    <location>
        <begin position="665"/>
        <end position="682"/>
    </location>
</feature>
<keyword evidence="2" id="KW-0812">Transmembrane</keyword>
<proteinExistence type="inferred from homology"/>
<dbReference type="EMBL" id="JACTNZ010000006">
    <property type="protein sequence ID" value="KAG5545815.1"/>
    <property type="molecule type" value="Genomic_DNA"/>
</dbReference>
<dbReference type="SUPFAM" id="SSF56112">
    <property type="entry name" value="Protein kinase-like (PK-like)"/>
    <property type="match status" value="1"/>
</dbReference>
<dbReference type="Proteomes" id="UP000823749">
    <property type="component" value="Chromosome 6"/>
</dbReference>
<evidence type="ECO:0000313" key="4">
    <source>
        <dbReference type="EMBL" id="KAG5545815.1"/>
    </source>
</evidence>
<evidence type="ECO:0000256" key="1">
    <source>
        <dbReference type="ARBA" id="ARBA00009670"/>
    </source>
</evidence>
<comment type="caution">
    <text evidence="4">The sequence shown here is derived from an EMBL/GenBank/DDBJ whole genome shotgun (WGS) entry which is preliminary data.</text>
</comment>
<keyword evidence="2" id="KW-0472">Membrane</keyword>
<protein>
    <recommendedName>
        <fullName evidence="3">ABC1 atypical kinase-like domain-containing protein</fullName>
    </recommendedName>
</protein>
<dbReference type="PANTHER" id="PTHR10566:SF113">
    <property type="entry name" value="PROTEIN ACTIVITY OF BC1 COMPLEX KINASE 7, CHLOROPLASTIC"/>
    <property type="match status" value="1"/>
</dbReference>
<evidence type="ECO:0000259" key="3">
    <source>
        <dbReference type="Pfam" id="PF03109"/>
    </source>
</evidence>
<dbReference type="GO" id="GO:0016020">
    <property type="term" value="C:membrane"/>
    <property type="evidence" value="ECO:0007669"/>
    <property type="project" value="GOC"/>
</dbReference>
<organism evidence="4 5">
    <name type="scientific">Rhododendron griersonianum</name>
    <dbReference type="NCBI Taxonomy" id="479676"/>
    <lineage>
        <taxon>Eukaryota</taxon>
        <taxon>Viridiplantae</taxon>
        <taxon>Streptophyta</taxon>
        <taxon>Embryophyta</taxon>
        <taxon>Tracheophyta</taxon>
        <taxon>Spermatophyta</taxon>
        <taxon>Magnoliopsida</taxon>
        <taxon>eudicotyledons</taxon>
        <taxon>Gunneridae</taxon>
        <taxon>Pentapetalae</taxon>
        <taxon>asterids</taxon>
        <taxon>Ericales</taxon>
        <taxon>Ericaceae</taxon>
        <taxon>Ericoideae</taxon>
        <taxon>Rhodoreae</taxon>
        <taxon>Rhododendron</taxon>
    </lineage>
</organism>
<accession>A0AAV6K076</accession>
<dbReference type="GO" id="GO:0046467">
    <property type="term" value="P:membrane lipid biosynthetic process"/>
    <property type="evidence" value="ECO:0007669"/>
    <property type="project" value="TreeGrafter"/>
</dbReference>
<dbReference type="InterPro" id="IPR004147">
    <property type="entry name" value="ABC1_dom"/>
</dbReference>
<sequence length="698" mass="78488">MAVAIASYSCYCRDVELMNHGRSVHHLSLASSISIQQLPTSGRHKCKSRPTDRFFRFQVKMKQSESPAKLGSNGRTIKMVPTSEVMKRKTPSLDNADVVNGSKRVVNGSNRVVNGSIGVANGSKGVLNGSKVVVNGTSIVKRDTASALVKTKKTGGSKELPPIEELKVLPSDEGFSWASNNYNSVQRSIDVWSFVLSLRVRVLFDNAKWSYIGGFTEDKQDRVPAFSPKKAKAFIANELGAPVDILFKEFEDQPIAAASLGQVHRAILHNGEKVVVKVQRPGLKKLFDIDLRNLKLIAEYFQRSETFGGPTRDWIGIYEECAKILYEEIDYINEGKNADRFRRDFRNVKWVRVPLVIWDYTVTKVLTLEYVPGIKINRTDMLDARGYSRSQIASRSIEAYLIQILRTGFFHADPHPGNLAIDVDESLIYYDFGMMGEIKSFTRQRLLDLFYAIYEKDAKKVMVSLIDLEALQPTGDLSSVRRSVQFFLDNLLSQSPDQQQTLAAIGEDLFAIAQDQPFRFPSTFTFVIRAFSTLEGIGYTLDPGFSFVKVAAPYAQELLDLKQKQRTGTQLVQEIRKQADDVRFITYVSLISARTYTMSMPYRVQRIEEFVKQLESGDLKLRVRVLESERAARKATILQMATMYTVLGGTLLNLGVTFSNQGTQVIANGSFAGAGVFLLLLIRSMQRVKKLDNFEKQI</sequence>
<keyword evidence="2" id="KW-1133">Transmembrane helix</keyword>
<comment type="similarity">
    <text evidence="1">Belongs to the protein kinase superfamily. ADCK protein kinase family.</text>
</comment>
<name>A0AAV6K076_9ERIC</name>
<dbReference type="AlphaFoldDB" id="A0AAV6K076"/>
<keyword evidence="5" id="KW-1185">Reference proteome</keyword>
<dbReference type="InterPro" id="IPR050154">
    <property type="entry name" value="UbiB_kinase"/>
</dbReference>
<evidence type="ECO:0000313" key="5">
    <source>
        <dbReference type="Proteomes" id="UP000823749"/>
    </source>
</evidence>
<feature type="domain" description="ABC1 atypical kinase-like" evidence="3">
    <location>
        <begin position="220"/>
        <end position="462"/>
    </location>
</feature>
<evidence type="ECO:0000256" key="2">
    <source>
        <dbReference type="SAM" id="Phobius"/>
    </source>
</evidence>
<dbReference type="CDD" id="cd05121">
    <property type="entry name" value="ABC1_ADCK3-like"/>
    <property type="match status" value="1"/>
</dbReference>
<dbReference type="Pfam" id="PF03109">
    <property type="entry name" value="ABC1"/>
    <property type="match status" value="1"/>
</dbReference>
<dbReference type="PANTHER" id="PTHR10566">
    <property type="entry name" value="CHAPERONE-ACTIVITY OF BC1 COMPLEX CABC1 -RELATED"/>
    <property type="match status" value="1"/>
</dbReference>
<dbReference type="GO" id="GO:1901031">
    <property type="term" value="P:regulation of response to reactive oxygen species"/>
    <property type="evidence" value="ECO:0007669"/>
    <property type="project" value="TreeGrafter"/>
</dbReference>